<evidence type="ECO:0000313" key="3">
    <source>
        <dbReference type="Proteomes" id="UP000276133"/>
    </source>
</evidence>
<proteinExistence type="predicted"/>
<reference evidence="2 3" key="1">
    <citation type="journal article" date="2018" name="Sci. Rep.">
        <title>Genomic signatures of local adaptation to the degree of environmental predictability in rotifers.</title>
        <authorList>
            <person name="Franch-Gras L."/>
            <person name="Hahn C."/>
            <person name="Garcia-Roger E.M."/>
            <person name="Carmona M.J."/>
            <person name="Serra M."/>
            <person name="Gomez A."/>
        </authorList>
    </citation>
    <scope>NUCLEOTIDE SEQUENCE [LARGE SCALE GENOMIC DNA]</scope>
    <source>
        <strain evidence="2">HYR1</strain>
    </source>
</reference>
<feature type="compositionally biased region" description="Polar residues" evidence="1">
    <location>
        <begin position="235"/>
        <end position="253"/>
    </location>
</feature>
<feature type="region of interest" description="Disordered" evidence="1">
    <location>
        <begin position="235"/>
        <end position="258"/>
    </location>
</feature>
<comment type="caution">
    <text evidence="2">The sequence shown here is derived from an EMBL/GenBank/DDBJ whole genome shotgun (WGS) entry which is preliminary data.</text>
</comment>
<evidence type="ECO:0000313" key="2">
    <source>
        <dbReference type="EMBL" id="RNA09858.1"/>
    </source>
</evidence>
<dbReference type="EMBL" id="REGN01006360">
    <property type="protein sequence ID" value="RNA09858.1"/>
    <property type="molecule type" value="Genomic_DNA"/>
</dbReference>
<name>A0A3M7QFY0_BRAPC</name>
<evidence type="ECO:0000256" key="1">
    <source>
        <dbReference type="SAM" id="MobiDB-lite"/>
    </source>
</evidence>
<protein>
    <submittedName>
        <fullName evidence="2">Uncharacterized protein</fullName>
    </submittedName>
</protein>
<sequence>MHDQELPGACSFLSPKDKSTVPGGFWFSNASISTQNPLEIKELEIENRLAIEAPSIPKCDVFELKKTESLLAIEWKPFQNSLLESNEESKPKKKRLCFKKCFNSLTKSFSMFSISKKSSSHSMLTKSNTVQNIFCINENAFSSNVEKNHLAIVEKISQKRKNEDDESEQIGNKKFLSKEVKFSLEEEDDELLIKSLYDFYINIPTQIIPRNSQNQNMSSCKKKIKKDETIFDILPNSSGSEDLQKSSAQNEKPFSQLKDKTNHNKRKLSIVLGSFFTNDPRLDDRLYYNQIDENIYIDVQLYMESIVEVLLLCVVIQSFTFPSIIIINL</sequence>
<accession>A0A3M7QFY0</accession>
<dbReference type="Proteomes" id="UP000276133">
    <property type="component" value="Unassembled WGS sequence"/>
</dbReference>
<keyword evidence="3" id="KW-1185">Reference proteome</keyword>
<organism evidence="2 3">
    <name type="scientific">Brachionus plicatilis</name>
    <name type="common">Marine rotifer</name>
    <name type="synonym">Brachionus muelleri</name>
    <dbReference type="NCBI Taxonomy" id="10195"/>
    <lineage>
        <taxon>Eukaryota</taxon>
        <taxon>Metazoa</taxon>
        <taxon>Spiralia</taxon>
        <taxon>Gnathifera</taxon>
        <taxon>Rotifera</taxon>
        <taxon>Eurotatoria</taxon>
        <taxon>Monogononta</taxon>
        <taxon>Pseudotrocha</taxon>
        <taxon>Ploima</taxon>
        <taxon>Brachionidae</taxon>
        <taxon>Brachionus</taxon>
    </lineage>
</organism>
<dbReference type="AlphaFoldDB" id="A0A3M7QFY0"/>
<gene>
    <name evidence="2" type="ORF">BpHYR1_013328</name>
</gene>